<dbReference type="RefSeq" id="WP_342554947.1">
    <property type="nucleotide sequence ID" value="NZ_CP159992.1"/>
</dbReference>
<proteinExistence type="predicted"/>
<feature type="domain" description="N-acetyltransferase" evidence="1">
    <location>
        <begin position="5"/>
        <end position="164"/>
    </location>
</feature>
<sequence length="164" mass="18746">MDKEIRLVSYEEQYYQALTHFMLKKEQMDFTAMPAAVIEEAVTNPDKDPVVILCGAVPVGFFVLHKGSEYVEPAESDCKILIRALSISMEQQGKGYALEAMKRLPAWVRKFHPEMNEIILAVNEANQAARQLYLKSGFLDLGVRRMGRQGMQYILHYSLMRSGR</sequence>
<dbReference type="Gene3D" id="3.40.630.30">
    <property type="match status" value="1"/>
</dbReference>
<dbReference type="SUPFAM" id="SSF55729">
    <property type="entry name" value="Acyl-CoA N-acyltransferases (Nat)"/>
    <property type="match status" value="1"/>
</dbReference>
<dbReference type="GO" id="GO:0016747">
    <property type="term" value="F:acyltransferase activity, transferring groups other than amino-acyl groups"/>
    <property type="evidence" value="ECO:0007669"/>
    <property type="project" value="InterPro"/>
</dbReference>
<dbReference type="InterPro" id="IPR016181">
    <property type="entry name" value="Acyl_CoA_acyltransferase"/>
</dbReference>
<accession>A0AAU8N5N2</accession>
<organism evidence="2">
    <name type="scientific">Paenibacillus sp. AN1007</name>
    <dbReference type="NCBI Taxonomy" id="3151385"/>
    <lineage>
        <taxon>Bacteria</taxon>
        <taxon>Bacillati</taxon>
        <taxon>Bacillota</taxon>
        <taxon>Bacilli</taxon>
        <taxon>Bacillales</taxon>
        <taxon>Paenibacillaceae</taxon>
        <taxon>Paenibacillus</taxon>
    </lineage>
</organism>
<reference evidence="2" key="1">
    <citation type="submission" date="2024-05" db="EMBL/GenBank/DDBJ databases">
        <title>Draft genome assemblies of 36 bacteria isolated from hibernating arctic ground squirrels.</title>
        <authorList>
            <person name="McKee H."/>
            <person name="Mullen L."/>
            <person name="Drown D.M."/>
            <person name="Duddleston K.N."/>
        </authorList>
    </citation>
    <scope>NUCLEOTIDE SEQUENCE</scope>
    <source>
        <strain evidence="2">AN1007</strain>
    </source>
</reference>
<name>A0AAU8N5N2_9BACL</name>
<evidence type="ECO:0000313" key="2">
    <source>
        <dbReference type="EMBL" id="XCP93118.1"/>
    </source>
</evidence>
<dbReference type="InterPro" id="IPR000182">
    <property type="entry name" value="GNAT_dom"/>
</dbReference>
<dbReference type="AlphaFoldDB" id="A0AAU8N5N2"/>
<dbReference type="PROSITE" id="PS51186">
    <property type="entry name" value="GNAT"/>
    <property type="match status" value="1"/>
</dbReference>
<protein>
    <submittedName>
        <fullName evidence="2">GNAT family protein</fullName>
    </submittedName>
</protein>
<gene>
    <name evidence="2" type="ORF">ABXS70_17980</name>
</gene>
<dbReference type="EMBL" id="CP159992">
    <property type="protein sequence ID" value="XCP93118.1"/>
    <property type="molecule type" value="Genomic_DNA"/>
</dbReference>
<dbReference type="Pfam" id="PF00583">
    <property type="entry name" value="Acetyltransf_1"/>
    <property type="match status" value="1"/>
</dbReference>
<evidence type="ECO:0000259" key="1">
    <source>
        <dbReference type="PROSITE" id="PS51186"/>
    </source>
</evidence>